<dbReference type="Pfam" id="PF05930">
    <property type="entry name" value="Phage_AlpA"/>
    <property type="match status" value="1"/>
</dbReference>
<dbReference type="RefSeq" id="WP_004146436.1">
    <property type="nucleotide sequence ID" value="NZ_CAXYHH010000003.1"/>
</dbReference>
<proteinExistence type="predicted"/>
<comment type="caution">
    <text evidence="2">The sequence shown here is derived from an EMBL/GenBank/DDBJ whole genome shotgun (WGS) entry which is preliminary data.</text>
</comment>
<evidence type="ECO:0000313" key="3">
    <source>
        <dbReference type="Proteomes" id="UP001225498"/>
    </source>
</evidence>
<feature type="region of interest" description="Disordered" evidence="1">
    <location>
        <begin position="1"/>
        <end position="33"/>
    </location>
</feature>
<dbReference type="Proteomes" id="UP001225498">
    <property type="component" value="Unassembled WGS sequence"/>
</dbReference>
<gene>
    <name evidence="2" type="ORF">REH87_000607</name>
</gene>
<evidence type="ECO:0000256" key="1">
    <source>
        <dbReference type="SAM" id="MobiDB-lite"/>
    </source>
</evidence>
<name>A0AAI9CI20_STEMA</name>
<evidence type="ECO:0000313" key="2">
    <source>
        <dbReference type="EMBL" id="EKZ1925638.1"/>
    </source>
</evidence>
<dbReference type="EMBL" id="ABLTIR010000007">
    <property type="protein sequence ID" value="EKZ1925638.1"/>
    <property type="molecule type" value="Genomic_DNA"/>
</dbReference>
<reference evidence="2" key="1">
    <citation type="submission" date="2023-08" db="EMBL/GenBank/DDBJ databases">
        <authorList>
            <consortium name="Clinical and Environmental Microbiology Branch: Whole genome sequencing antimicrobial resistance pathogens in the healthcare setting"/>
        </authorList>
    </citation>
    <scope>NUCLEOTIDE SEQUENCE</scope>
    <source>
        <strain evidence="2">2023CJ-00293</strain>
    </source>
</reference>
<protein>
    <submittedName>
        <fullName evidence="2">AlpA family phage regulatory protein</fullName>
    </submittedName>
</protein>
<sequence length="101" mass="11643">MKHMTSSLRQGVDKSMTLAEENNSAGKAGWPDSPTLRLKELIKLLRVSRSKAYELMKTDPDFPKGIPLYDSELSPKFYWTHEAMAWVEGRAVKFRRAKEEK</sequence>
<dbReference type="InterPro" id="IPR010260">
    <property type="entry name" value="AlpA"/>
</dbReference>
<accession>A0AAI9CI20</accession>
<organism evidence="2 3">
    <name type="scientific">Stenotrophomonas maltophilia</name>
    <name type="common">Pseudomonas maltophilia</name>
    <name type="synonym">Xanthomonas maltophilia</name>
    <dbReference type="NCBI Taxonomy" id="40324"/>
    <lineage>
        <taxon>Bacteria</taxon>
        <taxon>Pseudomonadati</taxon>
        <taxon>Pseudomonadota</taxon>
        <taxon>Gammaproteobacteria</taxon>
        <taxon>Lysobacterales</taxon>
        <taxon>Lysobacteraceae</taxon>
        <taxon>Stenotrophomonas</taxon>
        <taxon>Stenotrophomonas maltophilia group</taxon>
    </lineage>
</organism>
<dbReference type="AlphaFoldDB" id="A0AAI9CI20"/>